<dbReference type="CDD" id="cd07821">
    <property type="entry name" value="PYR_PYL_RCAR_like"/>
    <property type="match status" value="1"/>
</dbReference>
<organism evidence="1 2">
    <name type="scientific">Juglans regia</name>
    <name type="common">English walnut</name>
    <dbReference type="NCBI Taxonomy" id="51240"/>
    <lineage>
        <taxon>Eukaryota</taxon>
        <taxon>Viridiplantae</taxon>
        <taxon>Streptophyta</taxon>
        <taxon>Embryophyta</taxon>
        <taxon>Tracheophyta</taxon>
        <taxon>Spermatophyta</taxon>
        <taxon>Magnoliopsida</taxon>
        <taxon>eudicotyledons</taxon>
        <taxon>Gunneridae</taxon>
        <taxon>Pentapetalae</taxon>
        <taxon>rosids</taxon>
        <taxon>fabids</taxon>
        <taxon>Fagales</taxon>
        <taxon>Juglandaceae</taxon>
        <taxon>Juglans</taxon>
    </lineage>
</organism>
<keyword evidence="1" id="KW-1185">Reference proteome</keyword>
<dbReference type="KEGG" id="jre:109000150"/>
<sequence length="177" mass="20118">MEEKLIEKPKWEFKTSAGLATATVEQVWPLLEDFCNLHKWLPETLHECYHVEGILGLKPGLTRYCTFSRTLPSSDGHEAVTQTVYAYDRLLSIDPIKRCFSYEMLDNNMGMKTYVATLRLLPINDDDGELHACGCKIEWSFVCDPMEGWSFEDFSSFIAASLQTIAKNMEDATSLSS</sequence>
<dbReference type="GeneID" id="109000150"/>
<dbReference type="Pfam" id="PF10604">
    <property type="entry name" value="Polyketide_cyc2"/>
    <property type="match status" value="1"/>
</dbReference>
<dbReference type="Gene3D" id="3.30.530.20">
    <property type="match status" value="1"/>
</dbReference>
<gene>
    <name evidence="2" type="primary">LOC109000150</name>
</gene>
<evidence type="ECO:0000313" key="2">
    <source>
        <dbReference type="RefSeq" id="XP_018832525.1"/>
    </source>
</evidence>
<dbReference type="OrthoDB" id="1592664at2759"/>
<accession>A0A2I4FLM2</accession>
<dbReference type="InterPro" id="IPR019587">
    <property type="entry name" value="Polyketide_cyclase/dehydratase"/>
</dbReference>
<dbReference type="PANTHER" id="PTHR33789">
    <property type="entry name" value="LACHRYMATORY-FACTOR SYNTHASE"/>
    <property type="match status" value="1"/>
</dbReference>
<dbReference type="Gramene" id="Jr02_11050_p1">
    <property type="protein sequence ID" value="cds.Jr02_11050_p1"/>
    <property type="gene ID" value="Jr02_11050"/>
</dbReference>
<reference evidence="2" key="1">
    <citation type="submission" date="2025-08" db="UniProtKB">
        <authorList>
            <consortium name="RefSeq"/>
        </authorList>
    </citation>
    <scope>IDENTIFICATION</scope>
    <source>
        <tissue evidence="2">Leaves</tissue>
    </source>
</reference>
<dbReference type="STRING" id="51240.A0A2I4FLM2"/>
<dbReference type="SUPFAM" id="SSF55961">
    <property type="entry name" value="Bet v1-like"/>
    <property type="match status" value="1"/>
</dbReference>
<dbReference type="PANTHER" id="PTHR33789:SF11">
    <property type="entry name" value="OS05G0202300 PROTEIN"/>
    <property type="match status" value="1"/>
</dbReference>
<dbReference type="GO" id="GO:0004864">
    <property type="term" value="F:protein phosphatase inhibitor activity"/>
    <property type="evidence" value="ECO:0007669"/>
    <property type="project" value="UniProtKB-ARBA"/>
</dbReference>
<name>A0A2I4FLM2_JUGRE</name>
<dbReference type="InterPro" id="IPR053249">
    <property type="entry name" value="LFS"/>
</dbReference>
<dbReference type="FunCoup" id="A0A2I4FLM2">
    <property type="interactions" value="75"/>
</dbReference>
<proteinExistence type="predicted"/>
<dbReference type="InterPro" id="IPR023393">
    <property type="entry name" value="START-like_dom_sf"/>
</dbReference>
<protein>
    <submittedName>
        <fullName evidence="2">Lachrymatory-factor synthase-like</fullName>
    </submittedName>
</protein>
<evidence type="ECO:0000313" key="1">
    <source>
        <dbReference type="Proteomes" id="UP000235220"/>
    </source>
</evidence>
<dbReference type="AlphaFoldDB" id="A0A2I4FLM2"/>
<dbReference type="Proteomes" id="UP000235220">
    <property type="component" value="Chromosome 2"/>
</dbReference>
<dbReference type="RefSeq" id="XP_018832525.1">
    <property type="nucleotide sequence ID" value="XM_018976980.2"/>
</dbReference>